<dbReference type="InterPro" id="IPR012001">
    <property type="entry name" value="Thiamin_PyroP_enz_TPP-bd_dom"/>
</dbReference>
<name>A0A093RQI7_9GAMM</name>
<comment type="cofactor">
    <cofactor evidence="2">
        <name>thiamine diphosphate</name>
        <dbReference type="ChEBI" id="CHEBI:58937"/>
    </cofactor>
</comment>
<dbReference type="GO" id="GO:0005829">
    <property type="term" value="C:cytosol"/>
    <property type="evidence" value="ECO:0007669"/>
    <property type="project" value="TreeGrafter"/>
</dbReference>
<dbReference type="GO" id="GO:0047434">
    <property type="term" value="F:indolepyruvate decarboxylase activity"/>
    <property type="evidence" value="ECO:0007669"/>
    <property type="project" value="InterPro"/>
</dbReference>
<dbReference type="EMBL" id="JQHM01000003">
    <property type="protein sequence ID" value="KFX05407.1"/>
    <property type="molecule type" value="Genomic_DNA"/>
</dbReference>
<evidence type="ECO:0000256" key="9">
    <source>
        <dbReference type="PIRSR" id="PIRSR036565-2"/>
    </source>
</evidence>
<comment type="cofactor">
    <cofactor evidence="9">
        <name>Mg(2+)</name>
        <dbReference type="ChEBI" id="CHEBI:18420"/>
    </cofactor>
    <text evidence="9">Binds 1 Mg(2+) per subunit.</text>
</comment>
<dbReference type="PIRSF" id="PIRSF036565">
    <property type="entry name" value="Pyruvt_ip_decrb"/>
    <property type="match status" value="1"/>
</dbReference>
<dbReference type="CDD" id="cd07038">
    <property type="entry name" value="TPP_PYR_PDC_IPDC_like"/>
    <property type="match status" value="1"/>
</dbReference>
<dbReference type="Gene3D" id="3.40.50.970">
    <property type="match status" value="2"/>
</dbReference>
<dbReference type="RefSeq" id="WP_039324403.1">
    <property type="nucleotide sequence ID" value="NZ_JQHM01000003.1"/>
</dbReference>
<dbReference type="InterPro" id="IPR012000">
    <property type="entry name" value="Thiamin_PyroP_enz_cen_dom"/>
</dbReference>
<dbReference type="InterPro" id="IPR029035">
    <property type="entry name" value="DHS-like_NAD/FAD-binding_dom"/>
</dbReference>
<dbReference type="PANTHER" id="PTHR43452:SF30">
    <property type="entry name" value="PYRUVATE DECARBOXYLASE ISOZYME 1-RELATED"/>
    <property type="match status" value="1"/>
</dbReference>
<dbReference type="PROSITE" id="PS00187">
    <property type="entry name" value="TPP_ENZYMES"/>
    <property type="match status" value="1"/>
</dbReference>
<dbReference type="GO" id="GO:0004737">
    <property type="term" value="F:pyruvate decarboxylase activity"/>
    <property type="evidence" value="ECO:0007669"/>
    <property type="project" value="TreeGrafter"/>
</dbReference>
<keyword evidence="4 9" id="KW-0479">Metal-binding</keyword>
<dbReference type="Pfam" id="PF02775">
    <property type="entry name" value="TPP_enzyme_C"/>
    <property type="match status" value="1"/>
</dbReference>
<dbReference type="PANTHER" id="PTHR43452">
    <property type="entry name" value="PYRUVATE DECARBOXYLASE"/>
    <property type="match status" value="1"/>
</dbReference>
<comment type="similarity">
    <text evidence="3 10">Belongs to the TPP enzyme family.</text>
</comment>
<dbReference type="InterPro" id="IPR011766">
    <property type="entry name" value="TPP_enzyme_TPP-bd"/>
</dbReference>
<dbReference type="Pfam" id="PF02776">
    <property type="entry name" value="TPP_enzyme_N"/>
    <property type="match status" value="1"/>
</dbReference>
<feature type="domain" description="Thiamine pyrophosphate enzyme central" evidence="11">
    <location>
        <begin position="201"/>
        <end position="326"/>
    </location>
</feature>
<protein>
    <submittedName>
        <fullName evidence="14">Indolepyruvate decarboxylase</fullName>
    </submittedName>
</protein>
<keyword evidence="8" id="KW-0456">Lyase</keyword>
<evidence type="ECO:0000256" key="3">
    <source>
        <dbReference type="ARBA" id="ARBA00007812"/>
    </source>
</evidence>
<evidence type="ECO:0000259" key="12">
    <source>
        <dbReference type="Pfam" id="PF02775"/>
    </source>
</evidence>
<accession>A0A093RQI7</accession>
<sequence>MSKNYTVGDYLLDRLTQIGIQHLFGVPGDYNLHFLDHVIRNPDITWVGCANELNAAYAADGYARCRQAAALLTTFGVGELSAINGIAGSYAECLPVIHIAAVPCLASQRNGELLHHTLGDGDFHHFSRMAAEVTVAQASLTAENATVEIDRVIGEALAQQKPVYLFLPVDVAAASVSARPYPLVIPEPLRSDDSLHAFTTAATHMLSQAKSVSLLADFLAQRFSVARQIQHWLDKTPLPHATLLMGKGTLNEQHRSFTGTYSGGGSHEAIRANIEDADAIISIGVRYTDTTTSGFSHQIPIEKNIDIQPTLARVGNQVFPSIPMSDAVAALEKITETLAARWDHRIITPPALPQSEYKSALSQREFWQQMQRFLRPDDILVTDQGTSCFGAAMLRLPAGCHFIVQPLWGSIGYSLPAAFGAQIAEPERRVVLLIGDGSLQLTVQELGSIIRDRLNMVIMVLNNQGYTVERAIHGPEQRYNDIAAWNWTQLPAALGADENEILCEQVCSPAALAQVLEQVNAASRFSLIEVVLPRMDIPALLHTIAQSLETRNTVQ</sequence>
<dbReference type="SUPFAM" id="SSF52518">
    <property type="entry name" value="Thiamin diphosphate-binding fold (THDP-binding)"/>
    <property type="match status" value="2"/>
</dbReference>
<keyword evidence="14" id="KW-0670">Pyruvate</keyword>
<keyword evidence="6 9" id="KW-0460">Magnesium</keyword>
<feature type="binding site" evidence="9">
    <location>
        <position position="463"/>
    </location>
    <ligand>
        <name>Mg(2+)</name>
        <dbReference type="ChEBI" id="CHEBI:18420"/>
    </ligand>
</feature>
<dbReference type="FunFam" id="3.40.50.970:FF:000019">
    <property type="entry name" value="Pyruvate decarboxylase isozyme"/>
    <property type="match status" value="1"/>
</dbReference>
<dbReference type="SUPFAM" id="SSF52467">
    <property type="entry name" value="DHS-like NAD/FAD-binding domain"/>
    <property type="match status" value="1"/>
</dbReference>
<evidence type="ECO:0000313" key="15">
    <source>
        <dbReference type="Proteomes" id="UP000032874"/>
    </source>
</evidence>
<dbReference type="AlphaFoldDB" id="A0A093RQI7"/>
<proteinExistence type="inferred from homology"/>
<evidence type="ECO:0000256" key="5">
    <source>
        <dbReference type="ARBA" id="ARBA00022793"/>
    </source>
</evidence>
<dbReference type="STRING" id="55207.KP22_11945"/>
<evidence type="ECO:0000256" key="1">
    <source>
        <dbReference type="ARBA" id="ARBA00001920"/>
    </source>
</evidence>
<evidence type="ECO:0000256" key="6">
    <source>
        <dbReference type="ARBA" id="ARBA00022842"/>
    </source>
</evidence>
<dbReference type="GO" id="GO:0000287">
    <property type="term" value="F:magnesium ion binding"/>
    <property type="evidence" value="ECO:0007669"/>
    <property type="project" value="InterPro"/>
</dbReference>
<dbReference type="eggNOG" id="COG3961">
    <property type="taxonomic scope" value="Bacteria"/>
</dbReference>
<keyword evidence="7 10" id="KW-0786">Thiamine pyrophosphate</keyword>
<dbReference type="GO" id="GO:0009851">
    <property type="term" value="P:auxin biosynthetic process"/>
    <property type="evidence" value="ECO:0007669"/>
    <property type="project" value="InterPro"/>
</dbReference>
<dbReference type="Proteomes" id="UP000032874">
    <property type="component" value="Unassembled WGS sequence"/>
</dbReference>
<comment type="caution">
    <text evidence="14">The sequence shown here is derived from an EMBL/GenBank/DDBJ whole genome shotgun (WGS) entry which is preliminary data.</text>
</comment>
<feature type="domain" description="Thiamine pyrophosphate enzyme TPP-binding" evidence="12">
    <location>
        <begin position="385"/>
        <end position="530"/>
    </location>
</feature>
<evidence type="ECO:0000256" key="8">
    <source>
        <dbReference type="ARBA" id="ARBA00023239"/>
    </source>
</evidence>
<dbReference type="GO" id="GO:0000949">
    <property type="term" value="P:aromatic amino acid family catabolic process to alcohol via Ehrlich pathway"/>
    <property type="evidence" value="ECO:0007669"/>
    <property type="project" value="TreeGrafter"/>
</dbReference>
<evidence type="ECO:0000256" key="7">
    <source>
        <dbReference type="ARBA" id="ARBA00023052"/>
    </source>
</evidence>
<feature type="binding site" evidence="9">
    <location>
        <position position="436"/>
    </location>
    <ligand>
        <name>Mg(2+)</name>
        <dbReference type="ChEBI" id="CHEBI:18420"/>
    </ligand>
</feature>
<evidence type="ECO:0000256" key="2">
    <source>
        <dbReference type="ARBA" id="ARBA00001964"/>
    </source>
</evidence>
<keyword evidence="5" id="KW-0210">Decarboxylase</keyword>
<reference evidence="14 15" key="1">
    <citation type="submission" date="2014-08" db="EMBL/GenBank/DDBJ databases">
        <title>Genome sequences of NCPPB Pectobacterium isolates.</title>
        <authorList>
            <person name="Glover R.H."/>
            <person name="Sapp M."/>
            <person name="Elphinstone J."/>
        </authorList>
    </citation>
    <scope>NUCLEOTIDE SEQUENCE [LARGE SCALE GENOMIC DNA]</scope>
    <source>
        <strain evidence="14 15">NCPPB 2795</strain>
    </source>
</reference>
<dbReference type="InterPro" id="IPR047214">
    <property type="entry name" value="TPP_PDC_IPDC"/>
</dbReference>
<evidence type="ECO:0000256" key="10">
    <source>
        <dbReference type="RuleBase" id="RU362132"/>
    </source>
</evidence>
<dbReference type="NCBIfam" id="TIGR03393">
    <property type="entry name" value="indolpyr_decarb"/>
    <property type="match status" value="1"/>
</dbReference>
<organism evidence="14 15">
    <name type="scientific">Pectobacterium betavasculorum</name>
    <dbReference type="NCBI Taxonomy" id="55207"/>
    <lineage>
        <taxon>Bacteria</taxon>
        <taxon>Pseudomonadati</taxon>
        <taxon>Pseudomonadota</taxon>
        <taxon>Gammaproteobacteria</taxon>
        <taxon>Enterobacterales</taxon>
        <taxon>Pectobacteriaceae</taxon>
        <taxon>Pectobacterium</taxon>
    </lineage>
</organism>
<evidence type="ECO:0000313" key="14">
    <source>
        <dbReference type="EMBL" id="KFX05407.1"/>
    </source>
</evidence>
<dbReference type="Pfam" id="PF00205">
    <property type="entry name" value="TPP_enzyme_M"/>
    <property type="match status" value="1"/>
</dbReference>
<feature type="domain" description="Thiamine pyrophosphate enzyme N-terminal TPP-binding" evidence="13">
    <location>
        <begin position="6"/>
        <end position="109"/>
    </location>
</feature>
<dbReference type="InterPro" id="IPR000399">
    <property type="entry name" value="TPP-bd_CS"/>
</dbReference>
<evidence type="ECO:0000256" key="4">
    <source>
        <dbReference type="ARBA" id="ARBA00022723"/>
    </source>
</evidence>
<dbReference type="FunFam" id="3.40.50.970:FF:000024">
    <property type="entry name" value="Pyruvate decarboxylase isozyme"/>
    <property type="match status" value="1"/>
</dbReference>
<feature type="binding site" evidence="9">
    <location>
        <position position="465"/>
    </location>
    <ligand>
        <name>Mg(2+)</name>
        <dbReference type="ChEBI" id="CHEBI:18420"/>
    </ligand>
</feature>
<gene>
    <name evidence="14" type="ORF">KP22_11945</name>
</gene>
<dbReference type="GO" id="GO:0030976">
    <property type="term" value="F:thiamine pyrophosphate binding"/>
    <property type="evidence" value="ECO:0007669"/>
    <property type="project" value="InterPro"/>
</dbReference>
<dbReference type="Gene3D" id="3.40.50.1220">
    <property type="entry name" value="TPP-binding domain"/>
    <property type="match status" value="1"/>
</dbReference>
<dbReference type="InterPro" id="IPR012110">
    <property type="entry name" value="PDC/IPDC-like"/>
</dbReference>
<dbReference type="CDD" id="cd02005">
    <property type="entry name" value="TPP_PDC_IPDC"/>
    <property type="match status" value="1"/>
</dbReference>
<evidence type="ECO:0000259" key="13">
    <source>
        <dbReference type="Pfam" id="PF02776"/>
    </source>
</evidence>
<dbReference type="InterPro" id="IPR047213">
    <property type="entry name" value="TPP_PYR_PDC_IPDC-like"/>
</dbReference>
<comment type="cofactor">
    <cofactor evidence="1">
        <name>a metal cation</name>
        <dbReference type="ChEBI" id="CHEBI:25213"/>
    </cofactor>
</comment>
<evidence type="ECO:0000259" key="11">
    <source>
        <dbReference type="Pfam" id="PF00205"/>
    </source>
</evidence>
<dbReference type="InterPro" id="IPR029061">
    <property type="entry name" value="THDP-binding"/>
</dbReference>
<dbReference type="InterPro" id="IPR017764">
    <property type="entry name" value="IPDC_Enterobacteriaceae"/>
</dbReference>